<dbReference type="CDD" id="cd00085">
    <property type="entry name" value="HNHc"/>
    <property type="match status" value="1"/>
</dbReference>
<feature type="compositionally biased region" description="Basic and acidic residues" evidence="1">
    <location>
        <begin position="98"/>
        <end position="108"/>
    </location>
</feature>
<reference evidence="2 3" key="1">
    <citation type="submission" date="2021-11" db="EMBL/GenBank/DDBJ databases">
        <title>Draft genome sequence of Actinomycetospora sp. SF1 isolated from the rhizosphere soil.</title>
        <authorList>
            <person name="Duangmal K."/>
            <person name="Chantavorakit T."/>
        </authorList>
    </citation>
    <scope>NUCLEOTIDE SEQUENCE [LARGE SCALE GENOMIC DNA]</scope>
    <source>
        <strain evidence="2 3">TBRC 5722</strain>
    </source>
</reference>
<keyword evidence="2" id="KW-0378">Hydrolase</keyword>
<organism evidence="2 3">
    <name type="scientific">Actinomycetospora endophytica</name>
    <dbReference type="NCBI Taxonomy" id="2291215"/>
    <lineage>
        <taxon>Bacteria</taxon>
        <taxon>Bacillati</taxon>
        <taxon>Actinomycetota</taxon>
        <taxon>Actinomycetes</taxon>
        <taxon>Pseudonocardiales</taxon>
        <taxon>Pseudonocardiaceae</taxon>
        <taxon>Actinomycetospora</taxon>
    </lineage>
</organism>
<keyword evidence="3" id="KW-1185">Reference proteome</keyword>
<dbReference type="EMBL" id="JAJNDB010000004">
    <property type="protein sequence ID" value="MCD2195355.1"/>
    <property type="molecule type" value="Genomic_DNA"/>
</dbReference>
<keyword evidence="2" id="KW-0255">Endonuclease</keyword>
<feature type="region of interest" description="Disordered" evidence="1">
    <location>
        <begin position="98"/>
        <end position="126"/>
    </location>
</feature>
<dbReference type="InterPro" id="IPR003615">
    <property type="entry name" value="HNH_nuc"/>
</dbReference>
<evidence type="ECO:0000256" key="1">
    <source>
        <dbReference type="SAM" id="MobiDB-lite"/>
    </source>
</evidence>
<name>A0ABS8PAR3_9PSEU</name>
<dbReference type="GO" id="GO:0004519">
    <property type="term" value="F:endonuclease activity"/>
    <property type="evidence" value="ECO:0007669"/>
    <property type="project" value="UniProtKB-KW"/>
</dbReference>
<evidence type="ECO:0000313" key="3">
    <source>
        <dbReference type="Proteomes" id="UP001199469"/>
    </source>
</evidence>
<proteinExistence type="predicted"/>
<accession>A0ABS8PAR3</accession>
<dbReference type="Proteomes" id="UP001199469">
    <property type="component" value="Unassembled WGS sequence"/>
</dbReference>
<protein>
    <submittedName>
        <fullName evidence="2">HNH endonuclease</fullName>
    </submittedName>
</protein>
<keyword evidence="2" id="KW-0540">Nuclease</keyword>
<gene>
    <name evidence="2" type="ORF">LQ327_18460</name>
</gene>
<evidence type="ECO:0000313" key="2">
    <source>
        <dbReference type="EMBL" id="MCD2195355.1"/>
    </source>
</evidence>
<sequence length="126" mass="13861">MQAGSEGGLWWRRLFAHPGHGGLMGCDQSTRRFEGVIARLIDLRDGGRCRDPFCDAAIRHRDHIRPRRAGGPTSLANGRGVCARGNYVKELPGWQTETVHDGYGDRPHTVRTTTPTGHAYTSRAGP</sequence>
<comment type="caution">
    <text evidence="2">The sequence shown here is derived from an EMBL/GenBank/DDBJ whole genome shotgun (WGS) entry which is preliminary data.</text>
</comment>
<dbReference type="RefSeq" id="WP_230736393.1">
    <property type="nucleotide sequence ID" value="NZ_JAJNDB010000004.1"/>
</dbReference>